<gene>
    <name evidence="1" type="ORF">V3I05_07790</name>
</gene>
<proteinExistence type="predicted"/>
<evidence type="ECO:0000313" key="1">
    <source>
        <dbReference type="EMBL" id="XAM17581.1"/>
    </source>
</evidence>
<sequence length="106" mass="11675">MSLFTLNMKKVSQDFGSLRKMADKLNIKKSTIDHILYNRKTLSFRKDSVREVVNELISKGYLLYADEVGEEARAQTNQKACALGGNSPSSQVKDVGACVNCGGGMR</sequence>
<keyword evidence="2" id="KW-1185">Reference proteome</keyword>
<evidence type="ECO:0008006" key="3">
    <source>
        <dbReference type="Google" id="ProtNLM"/>
    </source>
</evidence>
<accession>A0ABZ3F375</accession>
<name>A0ABZ3F375_9HELI</name>
<evidence type="ECO:0000313" key="2">
    <source>
        <dbReference type="Proteomes" id="UP001434737"/>
    </source>
</evidence>
<dbReference type="RefSeq" id="WP_343353231.1">
    <property type="nucleotide sequence ID" value="NZ_CP145316.1"/>
</dbReference>
<dbReference type="Proteomes" id="UP001434737">
    <property type="component" value="Chromosome"/>
</dbReference>
<protein>
    <recommendedName>
        <fullName evidence="3">Transcriptional regulator</fullName>
    </recommendedName>
</protein>
<reference evidence="1 2" key="1">
    <citation type="submission" date="2024-02" db="EMBL/GenBank/DDBJ databases">
        <title>Genome and pathogenicity analysis of Helicobacter mastomyrinus isolated from mice.</title>
        <authorList>
            <person name="Zhu L."/>
        </authorList>
    </citation>
    <scope>NUCLEOTIDE SEQUENCE [LARGE SCALE GENOMIC DNA]</scope>
    <source>
        <strain evidence="1 2">Hm-17</strain>
    </source>
</reference>
<organism evidence="1 2">
    <name type="scientific">Helicobacter mastomyrinus</name>
    <dbReference type="NCBI Taxonomy" id="287948"/>
    <lineage>
        <taxon>Bacteria</taxon>
        <taxon>Pseudomonadati</taxon>
        <taxon>Campylobacterota</taxon>
        <taxon>Epsilonproteobacteria</taxon>
        <taxon>Campylobacterales</taxon>
        <taxon>Helicobacteraceae</taxon>
        <taxon>Helicobacter</taxon>
    </lineage>
</organism>
<dbReference type="EMBL" id="CP145316">
    <property type="protein sequence ID" value="XAM17581.1"/>
    <property type="molecule type" value="Genomic_DNA"/>
</dbReference>